<evidence type="ECO:0000313" key="8">
    <source>
        <dbReference type="EMBL" id="PKR52004.1"/>
    </source>
</evidence>
<dbReference type="CDD" id="cd03255">
    <property type="entry name" value="ABC_MJ0796_LolCDE_FtsE"/>
    <property type="match status" value="1"/>
</dbReference>
<evidence type="ECO:0000256" key="2">
    <source>
        <dbReference type="ARBA" id="ARBA00022519"/>
    </source>
</evidence>
<comment type="caution">
    <text evidence="8">The sequence shown here is derived from an EMBL/GenBank/DDBJ whole genome shotgun (WGS) entry which is preliminary data.</text>
</comment>
<keyword evidence="2" id="KW-0472">Membrane</keyword>
<keyword evidence="2" id="KW-1003">Cell membrane</keyword>
<feature type="compositionally biased region" description="Low complexity" evidence="6">
    <location>
        <begin position="1"/>
        <end position="14"/>
    </location>
</feature>
<dbReference type="InterPro" id="IPR003439">
    <property type="entry name" value="ABC_transporter-like_ATP-bd"/>
</dbReference>
<sequence length="251" mass="26634">MRDSASAPSLSSSADQPVSTAGETTRLPINVRGLKLSLKGPAGTVDILKNIDLSIRAGERVSLIGPSGSGKTSLLMVIAGLEQAQDGTIEICGHNLRKLGEDGLALFRRHHVGIVFQDFHLVPSMSALENVALPMEFAGRTDAFERAREELTAVGLGHRIDHYPGQLSGGEQQRVALARALATDPELLLADEPTGNLDGNTGETIIQLLFDLARKRGSTLLLITHDEGLAARCDRAITMRDGVIVSTGESA</sequence>
<keyword evidence="4" id="KW-0067">ATP-binding</keyword>
<dbReference type="Proteomes" id="UP000233597">
    <property type="component" value="Unassembled WGS sequence"/>
</dbReference>
<proteinExistence type="inferred from homology"/>
<accession>A0A2N3KN84</accession>
<reference evidence="8 9" key="1">
    <citation type="submission" date="2017-09" db="EMBL/GenBank/DDBJ databases">
        <title>Biodiversity and function of Thalassospira species in the particle-attached aromatic-hydrocarbon-degrading consortia from the surface seawater of the South China Sea.</title>
        <authorList>
            <person name="Dong C."/>
            <person name="Liu R."/>
            <person name="Shao Z."/>
        </authorList>
    </citation>
    <scope>NUCLEOTIDE SEQUENCE [LARGE SCALE GENOMIC DNA]</scope>
    <source>
        <strain evidence="8 9">CSC1P2</strain>
    </source>
</reference>
<evidence type="ECO:0000256" key="4">
    <source>
        <dbReference type="ARBA" id="ARBA00022840"/>
    </source>
</evidence>
<dbReference type="InterPro" id="IPR015854">
    <property type="entry name" value="ABC_transpr_LolD-like"/>
</dbReference>
<feature type="domain" description="ABC transporter" evidence="7">
    <location>
        <begin position="31"/>
        <end position="251"/>
    </location>
</feature>
<dbReference type="InterPro" id="IPR027417">
    <property type="entry name" value="P-loop_NTPase"/>
</dbReference>
<dbReference type="SMART" id="SM00382">
    <property type="entry name" value="AAA"/>
    <property type="match status" value="1"/>
</dbReference>
<dbReference type="PANTHER" id="PTHR24220:SF659">
    <property type="entry name" value="TRANSPORTER, PUTATIVE-RELATED"/>
    <property type="match status" value="1"/>
</dbReference>
<evidence type="ECO:0000256" key="1">
    <source>
        <dbReference type="ARBA" id="ARBA00022448"/>
    </source>
</evidence>
<dbReference type="GO" id="GO:0022857">
    <property type="term" value="F:transmembrane transporter activity"/>
    <property type="evidence" value="ECO:0007669"/>
    <property type="project" value="TreeGrafter"/>
</dbReference>
<dbReference type="GO" id="GO:0005524">
    <property type="term" value="F:ATP binding"/>
    <property type="evidence" value="ECO:0007669"/>
    <property type="project" value="UniProtKB-KW"/>
</dbReference>
<dbReference type="FunFam" id="3.40.50.300:FF:000032">
    <property type="entry name" value="Export ABC transporter ATP-binding protein"/>
    <property type="match status" value="1"/>
</dbReference>
<evidence type="ECO:0000259" key="7">
    <source>
        <dbReference type="PROSITE" id="PS50893"/>
    </source>
</evidence>
<gene>
    <name evidence="8" type="ORF">COO20_17965</name>
</gene>
<evidence type="ECO:0000256" key="5">
    <source>
        <dbReference type="ARBA" id="ARBA00038388"/>
    </source>
</evidence>
<dbReference type="PROSITE" id="PS50893">
    <property type="entry name" value="ABC_TRANSPORTER_2"/>
    <property type="match status" value="1"/>
</dbReference>
<evidence type="ECO:0000256" key="3">
    <source>
        <dbReference type="ARBA" id="ARBA00022741"/>
    </source>
</evidence>
<organism evidence="8 9">
    <name type="scientific">Thalassospira marina</name>
    <dbReference type="NCBI Taxonomy" id="2048283"/>
    <lineage>
        <taxon>Bacteria</taxon>
        <taxon>Pseudomonadati</taxon>
        <taxon>Pseudomonadota</taxon>
        <taxon>Alphaproteobacteria</taxon>
        <taxon>Rhodospirillales</taxon>
        <taxon>Thalassospiraceae</taxon>
        <taxon>Thalassospira</taxon>
    </lineage>
</organism>
<dbReference type="Gene3D" id="3.40.50.300">
    <property type="entry name" value="P-loop containing nucleotide triphosphate hydrolases"/>
    <property type="match status" value="1"/>
</dbReference>
<dbReference type="AlphaFoldDB" id="A0A2N3KN84"/>
<dbReference type="Pfam" id="PF00005">
    <property type="entry name" value="ABC_tran"/>
    <property type="match status" value="1"/>
</dbReference>
<evidence type="ECO:0000256" key="6">
    <source>
        <dbReference type="SAM" id="MobiDB-lite"/>
    </source>
</evidence>
<dbReference type="SUPFAM" id="SSF52540">
    <property type="entry name" value="P-loop containing nucleoside triphosphate hydrolases"/>
    <property type="match status" value="1"/>
</dbReference>
<dbReference type="RefSeq" id="WP_101269056.1">
    <property type="nucleotide sequence ID" value="NZ_NWTK01000012.1"/>
</dbReference>
<dbReference type="PROSITE" id="PS00211">
    <property type="entry name" value="ABC_TRANSPORTER_1"/>
    <property type="match status" value="1"/>
</dbReference>
<dbReference type="PANTHER" id="PTHR24220">
    <property type="entry name" value="IMPORT ATP-BINDING PROTEIN"/>
    <property type="match status" value="1"/>
</dbReference>
<keyword evidence="1" id="KW-0813">Transport</keyword>
<dbReference type="GO" id="GO:0005886">
    <property type="term" value="C:plasma membrane"/>
    <property type="evidence" value="ECO:0007669"/>
    <property type="project" value="TreeGrafter"/>
</dbReference>
<protein>
    <submittedName>
        <fullName evidence="8">ABC transporter</fullName>
    </submittedName>
</protein>
<dbReference type="InterPro" id="IPR003593">
    <property type="entry name" value="AAA+_ATPase"/>
</dbReference>
<comment type="similarity">
    <text evidence="5">Belongs to the ABC transporter superfamily. Macrolide exporter (TC 3.A.1.122) family.</text>
</comment>
<dbReference type="EMBL" id="NWTK01000012">
    <property type="protein sequence ID" value="PKR52004.1"/>
    <property type="molecule type" value="Genomic_DNA"/>
</dbReference>
<evidence type="ECO:0000313" key="9">
    <source>
        <dbReference type="Proteomes" id="UP000233597"/>
    </source>
</evidence>
<dbReference type="GO" id="GO:0098796">
    <property type="term" value="C:membrane protein complex"/>
    <property type="evidence" value="ECO:0007669"/>
    <property type="project" value="UniProtKB-ARBA"/>
</dbReference>
<name>A0A2N3KN84_9PROT</name>
<dbReference type="GO" id="GO:0016887">
    <property type="term" value="F:ATP hydrolysis activity"/>
    <property type="evidence" value="ECO:0007669"/>
    <property type="project" value="InterPro"/>
</dbReference>
<feature type="region of interest" description="Disordered" evidence="6">
    <location>
        <begin position="1"/>
        <end position="22"/>
    </location>
</feature>
<dbReference type="OrthoDB" id="9802264at2"/>
<keyword evidence="3" id="KW-0547">Nucleotide-binding</keyword>
<dbReference type="InterPro" id="IPR017911">
    <property type="entry name" value="MacB-like_ATP-bd"/>
</dbReference>
<keyword evidence="2" id="KW-0997">Cell inner membrane</keyword>
<dbReference type="InterPro" id="IPR017871">
    <property type="entry name" value="ABC_transporter-like_CS"/>
</dbReference>